<accession>A0A1N7JHW1</accession>
<dbReference type="PRINTS" id="PR00368">
    <property type="entry name" value="FADPNR"/>
</dbReference>
<evidence type="ECO:0000256" key="6">
    <source>
        <dbReference type="ARBA" id="ARBA00022827"/>
    </source>
</evidence>
<dbReference type="EMBL" id="FTOH01000002">
    <property type="protein sequence ID" value="SIS48844.1"/>
    <property type="molecule type" value="Genomic_DNA"/>
</dbReference>
<dbReference type="Proteomes" id="UP000185639">
    <property type="component" value="Unassembled WGS sequence"/>
</dbReference>
<dbReference type="PRINTS" id="PR00411">
    <property type="entry name" value="PNDRDTASEI"/>
</dbReference>
<keyword evidence="6" id="KW-0274">FAD</keyword>
<dbReference type="AlphaFoldDB" id="A0A1N7JHW1"/>
<dbReference type="InterPro" id="IPR023753">
    <property type="entry name" value="FAD/NAD-binding_dom"/>
</dbReference>
<sequence length="386" mass="40472">MSNSSAPIVIIGSGLAGYNLAKELRKLAADQPLLMITGDDGRSYSKPMLSTGYGKNKTADELAMNTAAGMAEQLNMTIRTNTVVTAIDIDAHTISLGDETVEYSKLVLAWGAEAVGPRIEGGAEDRVFSINDLEDYAKFRSAAEGKKRVLIMGAGLIGCEFANDMTAGGYECEIVAPCDQVFPTLLPESAANAVQAGLEGIGVKFHLGPLVSRIERDGDGVVATLDNGDEIRADVVVSAIGLRPRTQLAGDAGIKVNHGIVADRHLKTSADDVYTLGDCAEVEGRVLLYVLPLMASARALAKTLTGTPTEVSYGVMPVTVKTPACPVVVSPPPGGDASGRWIVEQEGNDVQAEYRNEAGDLLGYALTGAKVANKVALNKELPAIMP</sequence>
<keyword evidence="7" id="KW-0560">Oxidoreductase</keyword>
<dbReference type="SUPFAM" id="SSF51905">
    <property type="entry name" value="FAD/NAD(P)-binding domain"/>
    <property type="match status" value="1"/>
</dbReference>
<evidence type="ECO:0000259" key="10">
    <source>
        <dbReference type="Pfam" id="PF18113"/>
    </source>
</evidence>
<dbReference type="Pfam" id="PF18113">
    <property type="entry name" value="Rbx_binding"/>
    <property type="match status" value="1"/>
</dbReference>
<dbReference type="GO" id="GO:0005737">
    <property type="term" value="C:cytoplasm"/>
    <property type="evidence" value="ECO:0007669"/>
    <property type="project" value="UniProtKB-SubCell"/>
</dbReference>
<dbReference type="Gene3D" id="3.30.390.120">
    <property type="match status" value="1"/>
</dbReference>
<evidence type="ECO:0000256" key="2">
    <source>
        <dbReference type="ARBA" id="ARBA00004496"/>
    </source>
</evidence>
<evidence type="ECO:0000256" key="8">
    <source>
        <dbReference type="ARBA" id="ARBA00023027"/>
    </source>
</evidence>
<dbReference type="STRING" id="484498.SAMN05421686_10210"/>
<dbReference type="GO" id="GO:0016491">
    <property type="term" value="F:oxidoreductase activity"/>
    <property type="evidence" value="ECO:0007669"/>
    <property type="project" value="UniProtKB-KW"/>
</dbReference>
<dbReference type="InterPro" id="IPR036188">
    <property type="entry name" value="FAD/NAD-bd_sf"/>
</dbReference>
<comment type="similarity">
    <text evidence="3">Belongs to the FAD-dependent oxidoreductase family.</text>
</comment>
<evidence type="ECO:0000256" key="3">
    <source>
        <dbReference type="ARBA" id="ARBA00006442"/>
    </source>
</evidence>
<keyword evidence="8" id="KW-0520">NAD</keyword>
<evidence type="ECO:0000313" key="12">
    <source>
        <dbReference type="Proteomes" id="UP000185639"/>
    </source>
</evidence>
<keyword evidence="12" id="KW-1185">Reference proteome</keyword>
<dbReference type="RefSeq" id="WP_076514199.1">
    <property type="nucleotide sequence ID" value="NZ_FTOH01000002.1"/>
</dbReference>
<keyword evidence="5" id="KW-0285">Flavoprotein</keyword>
<evidence type="ECO:0000256" key="4">
    <source>
        <dbReference type="ARBA" id="ARBA00022490"/>
    </source>
</evidence>
<dbReference type="InterPro" id="IPR041364">
    <property type="entry name" value="Rbx-bd"/>
</dbReference>
<comment type="subcellular location">
    <subcellularLocation>
        <location evidence="2">Cytoplasm</location>
    </subcellularLocation>
</comment>
<proteinExistence type="inferred from homology"/>
<organism evidence="11 12">
    <name type="scientific">Thalassolituus maritimus</name>
    <dbReference type="NCBI Taxonomy" id="484498"/>
    <lineage>
        <taxon>Bacteria</taxon>
        <taxon>Pseudomonadati</taxon>
        <taxon>Pseudomonadota</taxon>
        <taxon>Gammaproteobacteria</taxon>
        <taxon>Oceanospirillales</taxon>
        <taxon>Oceanospirillaceae</taxon>
        <taxon>Thalassolituus</taxon>
    </lineage>
</organism>
<dbReference type="OrthoDB" id="9800607at2"/>
<dbReference type="Gene3D" id="3.50.50.60">
    <property type="entry name" value="FAD/NAD(P)-binding domain"/>
    <property type="match status" value="2"/>
</dbReference>
<reference evidence="12" key="1">
    <citation type="submission" date="2017-01" db="EMBL/GenBank/DDBJ databases">
        <authorList>
            <person name="Varghese N."/>
            <person name="Submissions S."/>
        </authorList>
    </citation>
    <scope>NUCLEOTIDE SEQUENCE [LARGE SCALE GENOMIC DNA]</scope>
    <source>
        <strain evidence="12">DSM 24913</strain>
    </source>
</reference>
<keyword evidence="4" id="KW-0963">Cytoplasm</keyword>
<feature type="domain" description="Rubredoxin binding" evidence="10">
    <location>
        <begin position="310"/>
        <end position="381"/>
    </location>
</feature>
<dbReference type="InterPro" id="IPR050260">
    <property type="entry name" value="FAD-bd_OxRdtase"/>
</dbReference>
<protein>
    <submittedName>
        <fullName evidence="11">Rubredoxin-NAD+ reductase</fullName>
    </submittedName>
</protein>
<evidence type="ECO:0000259" key="9">
    <source>
        <dbReference type="Pfam" id="PF07992"/>
    </source>
</evidence>
<evidence type="ECO:0000313" key="11">
    <source>
        <dbReference type="EMBL" id="SIS48844.1"/>
    </source>
</evidence>
<evidence type="ECO:0000256" key="7">
    <source>
        <dbReference type="ARBA" id="ARBA00023002"/>
    </source>
</evidence>
<dbReference type="PANTHER" id="PTHR43429:SF3">
    <property type="entry name" value="NITRITE REDUCTASE [NAD(P)H]"/>
    <property type="match status" value="1"/>
</dbReference>
<name>A0A1N7JHW1_9GAMM</name>
<gene>
    <name evidence="11" type="ORF">SAMN05421686_10210</name>
</gene>
<comment type="cofactor">
    <cofactor evidence="1">
        <name>FAD</name>
        <dbReference type="ChEBI" id="CHEBI:57692"/>
    </cofactor>
</comment>
<feature type="domain" description="FAD/NAD(P)-binding" evidence="9">
    <location>
        <begin position="8"/>
        <end position="283"/>
    </location>
</feature>
<dbReference type="Pfam" id="PF07992">
    <property type="entry name" value="Pyr_redox_2"/>
    <property type="match status" value="1"/>
</dbReference>
<evidence type="ECO:0000256" key="5">
    <source>
        <dbReference type="ARBA" id="ARBA00022630"/>
    </source>
</evidence>
<dbReference type="PANTHER" id="PTHR43429">
    <property type="entry name" value="PYRIDINE NUCLEOTIDE-DISULFIDE OXIDOREDUCTASE DOMAIN-CONTAINING"/>
    <property type="match status" value="1"/>
</dbReference>
<evidence type="ECO:0000256" key="1">
    <source>
        <dbReference type="ARBA" id="ARBA00001974"/>
    </source>
</evidence>